<dbReference type="AlphaFoldDB" id="A2E3G1"/>
<name>A2E3G1_TRIV3</name>
<sequence length="56" mass="6521">MSEEKAEKKFVKEQPLIQEIPNEPIIHEEIEQEYEQVGGEDEKKSNSDSEDIFALD</sequence>
<reference evidence="2" key="2">
    <citation type="journal article" date="2007" name="Science">
        <title>Draft genome sequence of the sexually transmitted pathogen Trichomonas vaginalis.</title>
        <authorList>
            <person name="Carlton J.M."/>
            <person name="Hirt R.P."/>
            <person name="Silva J.C."/>
            <person name="Delcher A.L."/>
            <person name="Schatz M."/>
            <person name="Zhao Q."/>
            <person name="Wortman J.R."/>
            <person name="Bidwell S.L."/>
            <person name="Alsmark U.C.M."/>
            <person name="Besteiro S."/>
            <person name="Sicheritz-Ponten T."/>
            <person name="Noel C.J."/>
            <person name="Dacks J.B."/>
            <person name="Foster P.G."/>
            <person name="Simillion C."/>
            <person name="Van de Peer Y."/>
            <person name="Miranda-Saavedra D."/>
            <person name="Barton G.J."/>
            <person name="Westrop G.D."/>
            <person name="Mueller S."/>
            <person name="Dessi D."/>
            <person name="Fiori P.L."/>
            <person name="Ren Q."/>
            <person name="Paulsen I."/>
            <person name="Zhang H."/>
            <person name="Bastida-Corcuera F.D."/>
            <person name="Simoes-Barbosa A."/>
            <person name="Brown M.T."/>
            <person name="Hayes R.D."/>
            <person name="Mukherjee M."/>
            <person name="Okumura C.Y."/>
            <person name="Schneider R."/>
            <person name="Smith A.J."/>
            <person name="Vanacova S."/>
            <person name="Villalvazo M."/>
            <person name="Haas B.J."/>
            <person name="Pertea M."/>
            <person name="Feldblyum T.V."/>
            <person name="Utterback T.R."/>
            <person name="Shu C.L."/>
            <person name="Osoegawa K."/>
            <person name="de Jong P.J."/>
            <person name="Hrdy I."/>
            <person name="Horvathova L."/>
            <person name="Zubacova Z."/>
            <person name="Dolezal P."/>
            <person name="Malik S.B."/>
            <person name="Logsdon J.M. Jr."/>
            <person name="Henze K."/>
            <person name="Gupta A."/>
            <person name="Wang C.C."/>
            <person name="Dunne R.L."/>
            <person name="Upcroft J.A."/>
            <person name="Upcroft P."/>
            <person name="White O."/>
            <person name="Salzberg S.L."/>
            <person name="Tang P."/>
            <person name="Chiu C.-H."/>
            <person name="Lee Y.-S."/>
            <person name="Embley T.M."/>
            <person name="Coombs G.H."/>
            <person name="Mottram J.C."/>
            <person name="Tachezy J."/>
            <person name="Fraser-Liggett C.M."/>
            <person name="Johnson P.J."/>
        </authorList>
    </citation>
    <scope>NUCLEOTIDE SEQUENCE [LARGE SCALE GENOMIC DNA]</scope>
    <source>
        <strain evidence="2">G3</strain>
    </source>
</reference>
<feature type="region of interest" description="Disordered" evidence="1">
    <location>
        <begin position="35"/>
        <end position="56"/>
    </location>
</feature>
<organism evidence="2 3">
    <name type="scientific">Trichomonas vaginalis (strain ATCC PRA-98 / G3)</name>
    <dbReference type="NCBI Taxonomy" id="412133"/>
    <lineage>
        <taxon>Eukaryota</taxon>
        <taxon>Metamonada</taxon>
        <taxon>Parabasalia</taxon>
        <taxon>Trichomonadida</taxon>
        <taxon>Trichomonadidae</taxon>
        <taxon>Trichomonas</taxon>
    </lineage>
</organism>
<dbReference type="Proteomes" id="UP000001542">
    <property type="component" value="Unassembled WGS sequence"/>
</dbReference>
<evidence type="ECO:0000313" key="3">
    <source>
        <dbReference type="Proteomes" id="UP000001542"/>
    </source>
</evidence>
<protein>
    <submittedName>
        <fullName evidence="2">Uncharacterized protein</fullName>
    </submittedName>
</protein>
<evidence type="ECO:0000313" key="2">
    <source>
        <dbReference type="EMBL" id="EAY12852.1"/>
    </source>
</evidence>
<keyword evidence="3" id="KW-1185">Reference proteome</keyword>
<dbReference type="EMBL" id="DS113295">
    <property type="protein sequence ID" value="EAY12852.1"/>
    <property type="molecule type" value="Genomic_DNA"/>
</dbReference>
<gene>
    <name evidence="2" type="ORF">TVAG_222060</name>
</gene>
<evidence type="ECO:0000256" key="1">
    <source>
        <dbReference type="SAM" id="MobiDB-lite"/>
    </source>
</evidence>
<dbReference type="SMR" id="A2E3G1"/>
<proteinExistence type="predicted"/>
<reference evidence="2" key="1">
    <citation type="submission" date="2006-10" db="EMBL/GenBank/DDBJ databases">
        <authorList>
            <person name="Amadeo P."/>
            <person name="Zhao Q."/>
            <person name="Wortman J."/>
            <person name="Fraser-Liggett C."/>
            <person name="Carlton J."/>
        </authorList>
    </citation>
    <scope>NUCLEOTIDE SEQUENCE</scope>
    <source>
        <strain evidence="2">G3</strain>
    </source>
</reference>
<dbReference type="InParanoid" id="A2E3G1"/>
<accession>A2E3G1</accession>